<gene>
    <name evidence="4" type="ORF">SAMN02745163_02938</name>
</gene>
<evidence type="ECO:0000256" key="1">
    <source>
        <dbReference type="ARBA" id="ARBA00004196"/>
    </source>
</evidence>
<dbReference type="InterPro" id="IPR028082">
    <property type="entry name" value="Peripla_BP_I"/>
</dbReference>
<evidence type="ECO:0000256" key="2">
    <source>
        <dbReference type="ARBA" id="ARBA00022729"/>
    </source>
</evidence>
<dbReference type="GO" id="GO:0030246">
    <property type="term" value="F:carbohydrate binding"/>
    <property type="evidence" value="ECO:0007669"/>
    <property type="project" value="TreeGrafter"/>
</dbReference>
<reference evidence="4 5" key="1">
    <citation type="submission" date="2016-11" db="EMBL/GenBank/DDBJ databases">
        <authorList>
            <person name="Jaros S."/>
            <person name="Januszkiewicz K."/>
            <person name="Wedrychowicz H."/>
        </authorList>
    </citation>
    <scope>NUCLEOTIDE SEQUENCE [LARGE SCALE GENOMIC DNA]</scope>
    <source>
        <strain evidence="4 5">DSM 21758</strain>
    </source>
</reference>
<sequence length="354" mass="39240">MYLSIPNGFIVPVYYVEQHVLDIGKKILQEHNSYRILTDEIIDRKDIVIGVSFGDQITYRWKRQKIIMEEYAKTKGVTLKIENADADAAKQAQQVEKLISEGIDVLILVPVDSYSAAELVDKAHKSGVKIVDYTRLIQNSDVDLYISYDGLKIGELQGQYLIKTVPKGNYIILSGDPDNFNSKLYKEGAMKYITPLANIKNIKIVADKPVKNWDSNIAFKIVEEALIANNNKIDAILAPNDLIAGGAIDALKAQGLAGRVVVTGKDADLEAAQRIVRRTQSMTVFNDPREEAYAAIEGAINLANNKPIDVQTYVNTGKTNVPAIILTPIVIDKNNINSVLIDSGYLKQNEVYAM</sequence>
<dbReference type="STRING" id="1121302.SAMN02745163_02938"/>
<protein>
    <submittedName>
        <fullName evidence="4">D-xylose transport system substrate-binding protein</fullName>
    </submittedName>
</protein>
<dbReference type="InterPro" id="IPR025997">
    <property type="entry name" value="SBP_2_dom"/>
</dbReference>
<dbReference type="AlphaFoldDB" id="A0A1M6NKZ6"/>
<evidence type="ECO:0000313" key="5">
    <source>
        <dbReference type="Proteomes" id="UP000184310"/>
    </source>
</evidence>
<feature type="domain" description="Periplasmic binding protein" evidence="3">
    <location>
        <begin position="63"/>
        <end position="306"/>
    </location>
</feature>
<evidence type="ECO:0000313" key="4">
    <source>
        <dbReference type="EMBL" id="SHJ96373.1"/>
    </source>
</evidence>
<dbReference type="EMBL" id="FQZB01000012">
    <property type="protein sequence ID" value="SHJ96373.1"/>
    <property type="molecule type" value="Genomic_DNA"/>
</dbReference>
<dbReference type="RefSeq" id="WP_072989291.1">
    <property type="nucleotide sequence ID" value="NZ_FQZB01000012.1"/>
</dbReference>
<keyword evidence="5" id="KW-1185">Reference proteome</keyword>
<keyword evidence="2" id="KW-0732">Signal</keyword>
<accession>A0A1M6NKZ6</accession>
<proteinExistence type="predicted"/>
<evidence type="ECO:0000259" key="3">
    <source>
        <dbReference type="Pfam" id="PF13407"/>
    </source>
</evidence>
<dbReference type="Gene3D" id="3.40.50.2300">
    <property type="match status" value="2"/>
</dbReference>
<dbReference type="GO" id="GO:0030288">
    <property type="term" value="C:outer membrane-bounded periplasmic space"/>
    <property type="evidence" value="ECO:0007669"/>
    <property type="project" value="TreeGrafter"/>
</dbReference>
<dbReference type="SUPFAM" id="SSF53822">
    <property type="entry name" value="Periplasmic binding protein-like I"/>
    <property type="match status" value="1"/>
</dbReference>
<dbReference type="Proteomes" id="UP000184310">
    <property type="component" value="Unassembled WGS sequence"/>
</dbReference>
<organism evidence="4 5">
    <name type="scientific">Clostridium cavendishii DSM 21758</name>
    <dbReference type="NCBI Taxonomy" id="1121302"/>
    <lineage>
        <taxon>Bacteria</taxon>
        <taxon>Bacillati</taxon>
        <taxon>Bacillota</taxon>
        <taxon>Clostridia</taxon>
        <taxon>Eubacteriales</taxon>
        <taxon>Clostridiaceae</taxon>
        <taxon>Clostridium</taxon>
    </lineage>
</organism>
<dbReference type="Pfam" id="PF13407">
    <property type="entry name" value="Peripla_BP_4"/>
    <property type="match status" value="1"/>
</dbReference>
<name>A0A1M6NKZ6_9CLOT</name>
<dbReference type="InterPro" id="IPR050555">
    <property type="entry name" value="Bact_Solute-Bind_Prot2"/>
</dbReference>
<comment type="subcellular location">
    <subcellularLocation>
        <location evidence="1">Cell envelope</location>
    </subcellularLocation>
</comment>
<dbReference type="PANTHER" id="PTHR30036">
    <property type="entry name" value="D-XYLOSE-BINDING PERIPLASMIC PROTEIN"/>
    <property type="match status" value="1"/>
</dbReference>
<dbReference type="PANTHER" id="PTHR30036:SF1">
    <property type="entry name" value="D-XYLOSE-BINDING PERIPLASMIC PROTEIN"/>
    <property type="match status" value="1"/>
</dbReference>
<dbReference type="OrthoDB" id="9769193at2"/>
<dbReference type="CDD" id="cd19992">
    <property type="entry name" value="PBP1_ABC_xylose_binding-like"/>
    <property type="match status" value="1"/>
</dbReference>